<sequence>METPRQNPSLTITALPYGNPSGQPSEDGNPTVVVPTLERPASPTPLEGDNLVQGQQKSRGEPHVSGNTTYAIVVDKDLSKLATEQSETRYVEEEVVVLEENVIIDRSEPTPSICFSDRVQDQIDHNMCNAIIVRLLGRSIGYVTLLNRIRTMWAPVGDT</sequence>
<reference evidence="2 3" key="1">
    <citation type="journal article" date="2024" name="G3 (Bethesda)">
        <title>Genome assembly of Hibiscus sabdariffa L. provides insights into metabolisms of medicinal natural products.</title>
        <authorList>
            <person name="Kim T."/>
        </authorList>
    </citation>
    <scope>NUCLEOTIDE SEQUENCE [LARGE SCALE GENOMIC DNA]</scope>
    <source>
        <strain evidence="2">TK-2024</strain>
        <tissue evidence="2">Old leaves</tissue>
    </source>
</reference>
<organism evidence="2 3">
    <name type="scientific">Hibiscus sabdariffa</name>
    <name type="common">roselle</name>
    <dbReference type="NCBI Taxonomy" id="183260"/>
    <lineage>
        <taxon>Eukaryota</taxon>
        <taxon>Viridiplantae</taxon>
        <taxon>Streptophyta</taxon>
        <taxon>Embryophyta</taxon>
        <taxon>Tracheophyta</taxon>
        <taxon>Spermatophyta</taxon>
        <taxon>Magnoliopsida</taxon>
        <taxon>eudicotyledons</taxon>
        <taxon>Gunneridae</taxon>
        <taxon>Pentapetalae</taxon>
        <taxon>rosids</taxon>
        <taxon>malvids</taxon>
        <taxon>Malvales</taxon>
        <taxon>Malvaceae</taxon>
        <taxon>Malvoideae</taxon>
        <taxon>Hibiscus</taxon>
    </lineage>
</organism>
<comment type="caution">
    <text evidence="2">The sequence shown here is derived from an EMBL/GenBank/DDBJ whole genome shotgun (WGS) entry which is preliminary data.</text>
</comment>
<dbReference type="EMBL" id="JBBPBM010000009">
    <property type="protein sequence ID" value="KAK8569179.1"/>
    <property type="molecule type" value="Genomic_DNA"/>
</dbReference>
<proteinExistence type="predicted"/>
<evidence type="ECO:0000256" key="1">
    <source>
        <dbReference type="SAM" id="MobiDB-lite"/>
    </source>
</evidence>
<feature type="compositionally biased region" description="Polar residues" evidence="1">
    <location>
        <begin position="1"/>
        <end position="12"/>
    </location>
</feature>
<keyword evidence="3" id="KW-1185">Reference proteome</keyword>
<accession>A0ABR2F2K6</accession>
<evidence type="ECO:0000313" key="3">
    <source>
        <dbReference type="Proteomes" id="UP001472677"/>
    </source>
</evidence>
<feature type="region of interest" description="Disordered" evidence="1">
    <location>
        <begin position="1"/>
        <end position="67"/>
    </location>
</feature>
<dbReference type="Proteomes" id="UP001472677">
    <property type="component" value="Unassembled WGS sequence"/>
</dbReference>
<name>A0ABR2F2K6_9ROSI</name>
<protein>
    <submittedName>
        <fullName evidence="2">Uncharacterized protein</fullName>
    </submittedName>
</protein>
<gene>
    <name evidence="2" type="ORF">V6N12_007711</name>
</gene>
<evidence type="ECO:0000313" key="2">
    <source>
        <dbReference type="EMBL" id="KAK8569179.1"/>
    </source>
</evidence>